<evidence type="ECO:0000259" key="1">
    <source>
        <dbReference type="Pfam" id="PF13472"/>
    </source>
</evidence>
<proteinExistence type="predicted"/>
<reference evidence="4" key="2">
    <citation type="submission" date="2010-05" db="EMBL/GenBank/DDBJ databases">
        <title>The genome sequence of Magnaporthe poae strain ATCC 64411.</title>
        <authorList>
            <person name="Ma L.-J."/>
            <person name="Dead R."/>
            <person name="Young S."/>
            <person name="Zeng Q."/>
            <person name="Koehrsen M."/>
            <person name="Alvarado L."/>
            <person name="Berlin A."/>
            <person name="Chapman S.B."/>
            <person name="Chen Z."/>
            <person name="Freedman E."/>
            <person name="Gellesch M."/>
            <person name="Goldberg J."/>
            <person name="Griggs A."/>
            <person name="Gujja S."/>
            <person name="Heilman E.R."/>
            <person name="Heiman D."/>
            <person name="Hepburn T."/>
            <person name="Howarth C."/>
            <person name="Jen D."/>
            <person name="Larson L."/>
            <person name="Mehta T."/>
            <person name="Neiman D."/>
            <person name="Pearson M."/>
            <person name="Roberts A."/>
            <person name="Saif S."/>
            <person name="Shea T."/>
            <person name="Shenoy N."/>
            <person name="Sisk P."/>
            <person name="Stolte C."/>
            <person name="Sykes S."/>
            <person name="Walk T."/>
            <person name="White J."/>
            <person name="Yandava C."/>
            <person name="Haas B."/>
            <person name="Nusbaum C."/>
            <person name="Birren B."/>
        </authorList>
    </citation>
    <scope>NUCLEOTIDE SEQUENCE [LARGE SCALE GENOMIC DNA]</scope>
    <source>
        <strain evidence="4">ATCC 64411 / 73-15</strain>
    </source>
</reference>
<gene>
    <name evidence="2" type="ORF">MAPG_10135</name>
</gene>
<dbReference type="OrthoDB" id="671439at2759"/>
<sequence length="267" mass="29878">MGSNYDQFILFGDSIIQHSNSQERGFGLTPALQQEFVRRLDVVNRGFSGYNTVQALHVLPRIMPDPKLARVRFMAIMFGANDACLASAQNGQHVPLDEYKQNLAKLIRHPAVAAHSPRLILVTPPPVEERRLEAQVKSQGYAELNRTNECTKQYADAAREVAKELGVACLDLWSAFMARAGWRPGEPLPGSIELPENDALRALLHDGLHLSPEAYRVFFEKAVEVIAETWPDQISERLPYVYPAWDDADAWAAVGLHMGGRDVVRHE</sequence>
<reference evidence="3" key="5">
    <citation type="submission" date="2015-06" db="UniProtKB">
        <authorList>
            <consortium name="EnsemblFungi"/>
        </authorList>
    </citation>
    <scope>IDENTIFICATION</scope>
    <source>
        <strain evidence="3">ATCC 64411</strain>
    </source>
</reference>
<dbReference type="InterPro" id="IPR036514">
    <property type="entry name" value="SGNH_hydro_sf"/>
</dbReference>
<reference evidence="2" key="3">
    <citation type="submission" date="2011-03" db="EMBL/GenBank/DDBJ databases">
        <title>Annotation of Magnaporthe poae ATCC 64411.</title>
        <authorList>
            <person name="Ma L.-J."/>
            <person name="Dead R."/>
            <person name="Young S.K."/>
            <person name="Zeng Q."/>
            <person name="Gargeya S."/>
            <person name="Fitzgerald M."/>
            <person name="Haas B."/>
            <person name="Abouelleil A."/>
            <person name="Alvarado L."/>
            <person name="Arachchi H.M."/>
            <person name="Berlin A."/>
            <person name="Brown A."/>
            <person name="Chapman S.B."/>
            <person name="Chen Z."/>
            <person name="Dunbar C."/>
            <person name="Freedman E."/>
            <person name="Gearin G."/>
            <person name="Gellesch M."/>
            <person name="Goldberg J."/>
            <person name="Griggs A."/>
            <person name="Gujja S."/>
            <person name="Heiman D."/>
            <person name="Howarth C."/>
            <person name="Larson L."/>
            <person name="Lui A."/>
            <person name="MacDonald P.J.P."/>
            <person name="Mehta T."/>
            <person name="Montmayeur A."/>
            <person name="Murphy C."/>
            <person name="Neiman D."/>
            <person name="Pearson M."/>
            <person name="Priest M."/>
            <person name="Roberts A."/>
            <person name="Saif S."/>
            <person name="Shea T."/>
            <person name="Shenoy N."/>
            <person name="Sisk P."/>
            <person name="Stolte C."/>
            <person name="Sykes S."/>
            <person name="Yandava C."/>
            <person name="Wortman J."/>
            <person name="Nusbaum C."/>
            <person name="Birren B."/>
        </authorList>
    </citation>
    <scope>NUCLEOTIDE SEQUENCE</scope>
    <source>
        <strain evidence="2">ATCC 64411</strain>
    </source>
</reference>
<reference evidence="2" key="1">
    <citation type="submission" date="2010-05" db="EMBL/GenBank/DDBJ databases">
        <title>The Genome Sequence of Magnaporthe poae strain ATCC 64411.</title>
        <authorList>
            <consortium name="The Broad Institute Genome Sequencing Platform"/>
            <consortium name="Broad Institute Genome Sequencing Center for Infectious Disease"/>
            <person name="Ma L.-J."/>
            <person name="Dead R."/>
            <person name="Young S."/>
            <person name="Zeng Q."/>
            <person name="Koehrsen M."/>
            <person name="Alvarado L."/>
            <person name="Berlin A."/>
            <person name="Chapman S.B."/>
            <person name="Chen Z."/>
            <person name="Freedman E."/>
            <person name="Gellesch M."/>
            <person name="Goldberg J."/>
            <person name="Griggs A."/>
            <person name="Gujja S."/>
            <person name="Heilman E.R."/>
            <person name="Heiman D."/>
            <person name="Hepburn T."/>
            <person name="Howarth C."/>
            <person name="Jen D."/>
            <person name="Larson L."/>
            <person name="Mehta T."/>
            <person name="Neiman D."/>
            <person name="Pearson M."/>
            <person name="Roberts A."/>
            <person name="Saif S."/>
            <person name="Shea T."/>
            <person name="Shenoy N."/>
            <person name="Sisk P."/>
            <person name="Stolte C."/>
            <person name="Sykes S."/>
            <person name="Walk T."/>
            <person name="White J."/>
            <person name="Yandava C."/>
            <person name="Haas B."/>
            <person name="Nusbaum C."/>
            <person name="Birren B."/>
        </authorList>
    </citation>
    <scope>NUCLEOTIDE SEQUENCE</scope>
    <source>
        <strain evidence="2">ATCC 64411</strain>
    </source>
</reference>
<dbReference type="AlphaFoldDB" id="A0A0C4EBS8"/>
<dbReference type="EMBL" id="GL876977">
    <property type="protein sequence ID" value="KLU91617.1"/>
    <property type="molecule type" value="Genomic_DNA"/>
</dbReference>
<dbReference type="PANTHER" id="PTHR14209">
    <property type="entry name" value="ISOAMYL ACETATE-HYDROLYZING ESTERASE 1"/>
    <property type="match status" value="1"/>
</dbReference>
<organism evidence="3 4">
    <name type="scientific">Magnaporthiopsis poae (strain ATCC 64411 / 73-15)</name>
    <name type="common">Kentucky bluegrass fungus</name>
    <name type="synonym">Magnaporthe poae</name>
    <dbReference type="NCBI Taxonomy" id="644358"/>
    <lineage>
        <taxon>Eukaryota</taxon>
        <taxon>Fungi</taxon>
        <taxon>Dikarya</taxon>
        <taxon>Ascomycota</taxon>
        <taxon>Pezizomycotina</taxon>
        <taxon>Sordariomycetes</taxon>
        <taxon>Sordariomycetidae</taxon>
        <taxon>Magnaporthales</taxon>
        <taxon>Magnaporthaceae</taxon>
        <taxon>Magnaporthiopsis</taxon>
    </lineage>
</organism>
<dbReference type="Proteomes" id="UP000011715">
    <property type="component" value="Unassembled WGS sequence"/>
</dbReference>
<protein>
    <recommendedName>
        <fullName evidence="1">SGNH hydrolase-type esterase domain-containing protein</fullName>
    </recommendedName>
</protein>
<evidence type="ECO:0000313" key="2">
    <source>
        <dbReference type="EMBL" id="KLU91617.1"/>
    </source>
</evidence>
<dbReference type="CDD" id="cd01838">
    <property type="entry name" value="Isoamyl_acetate_hydrolase_like"/>
    <property type="match status" value="1"/>
</dbReference>
<dbReference type="STRING" id="644358.A0A0C4EBS8"/>
<accession>A0A0C4EBS8</accession>
<reference evidence="3" key="4">
    <citation type="journal article" date="2015" name="G3 (Bethesda)">
        <title>Genome sequences of three phytopathogenic species of the Magnaporthaceae family of fungi.</title>
        <authorList>
            <person name="Okagaki L.H."/>
            <person name="Nunes C.C."/>
            <person name="Sailsbery J."/>
            <person name="Clay B."/>
            <person name="Brown D."/>
            <person name="John T."/>
            <person name="Oh Y."/>
            <person name="Young N."/>
            <person name="Fitzgerald M."/>
            <person name="Haas B.J."/>
            <person name="Zeng Q."/>
            <person name="Young S."/>
            <person name="Adiconis X."/>
            <person name="Fan L."/>
            <person name="Levin J.Z."/>
            <person name="Mitchell T.K."/>
            <person name="Okubara P.A."/>
            <person name="Farman M.L."/>
            <person name="Kohn L.M."/>
            <person name="Birren B."/>
            <person name="Ma L.-J."/>
            <person name="Dean R.A."/>
        </authorList>
    </citation>
    <scope>NUCLEOTIDE SEQUENCE</scope>
    <source>
        <strain evidence="3">ATCC 64411 / 73-15</strain>
    </source>
</reference>
<dbReference type="SUPFAM" id="SSF52266">
    <property type="entry name" value="SGNH hydrolase"/>
    <property type="match status" value="1"/>
</dbReference>
<dbReference type="Gene3D" id="3.40.50.1110">
    <property type="entry name" value="SGNH hydrolase"/>
    <property type="match status" value="1"/>
</dbReference>
<dbReference type="Pfam" id="PF13472">
    <property type="entry name" value="Lipase_GDSL_2"/>
    <property type="match status" value="1"/>
</dbReference>
<dbReference type="InterPro" id="IPR013830">
    <property type="entry name" value="SGNH_hydro"/>
</dbReference>
<dbReference type="VEuPathDB" id="FungiDB:MAPG_10135"/>
<keyword evidence="4" id="KW-1185">Reference proteome</keyword>
<feature type="domain" description="SGNH hydrolase-type esterase" evidence="1">
    <location>
        <begin position="10"/>
        <end position="217"/>
    </location>
</feature>
<dbReference type="InterPro" id="IPR045136">
    <property type="entry name" value="Iah1-like"/>
</dbReference>
<dbReference type="PANTHER" id="PTHR14209:SF19">
    <property type="entry name" value="ISOAMYL ACETATE-HYDROLYZING ESTERASE 1 HOMOLOG"/>
    <property type="match status" value="1"/>
</dbReference>
<evidence type="ECO:0000313" key="4">
    <source>
        <dbReference type="Proteomes" id="UP000011715"/>
    </source>
</evidence>
<evidence type="ECO:0000313" key="3">
    <source>
        <dbReference type="EnsemblFungi" id="MAPG_10135T0"/>
    </source>
</evidence>
<dbReference type="EnsemblFungi" id="MAPG_10135T0">
    <property type="protein sequence ID" value="MAPG_10135T0"/>
    <property type="gene ID" value="MAPG_10135"/>
</dbReference>
<name>A0A0C4EBS8_MAGP6</name>
<dbReference type="eggNOG" id="KOG3035">
    <property type="taxonomic scope" value="Eukaryota"/>
</dbReference>
<dbReference type="EMBL" id="ADBL01002606">
    <property type="status" value="NOT_ANNOTATED_CDS"/>
    <property type="molecule type" value="Genomic_DNA"/>
</dbReference>
<dbReference type="OMA" id="DSHTQKG"/>